<feature type="binding site" evidence="13">
    <location>
        <begin position="116"/>
        <end position="122"/>
    </location>
    <ligand>
        <name>ATP</name>
        <dbReference type="ChEBI" id="CHEBI:30616"/>
    </ligand>
</feature>
<feature type="binding site" evidence="13">
    <location>
        <position position="191"/>
    </location>
    <ligand>
        <name>UDP-N-acetyl-alpha-D-muramoyl-L-alanyl-D-glutamate</name>
        <dbReference type="ChEBI" id="CHEBI:83900"/>
    </ligand>
</feature>
<keyword evidence="13 18" id="KW-0436">Ligase</keyword>
<dbReference type="Gene3D" id="3.90.190.20">
    <property type="entry name" value="Mur ligase, C-terminal domain"/>
    <property type="match status" value="1"/>
</dbReference>
<accession>A0A420E8T3</accession>
<dbReference type="GO" id="GO:0008765">
    <property type="term" value="F:UDP-N-acetylmuramoylalanyl-D-glutamate-2,6-diaminopimelate ligase activity"/>
    <property type="evidence" value="ECO:0007669"/>
    <property type="project" value="UniProtKB-UniRule"/>
</dbReference>
<evidence type="ECO:0000256" key="14">
    <source>
        <dbReference type="RuleBase" id="RU004135"/>
    </source>
</evidence>
<dbReference type="GO" id="GO:0051301">
    <property type="term" value="P:cell division"/>
    <property type="evidence" value="ECO:0007669"/>
    <property type="project" value="UniProtKB-KW"/>
</dbReference>
<keyword evidence="2 13" id="KW-0132">Cell division</keyword>
<dbReference type="EMBL" id="RAQO01000008">
    <property type="protein sequence ID" value="RKF15889.1"/>
    <property type="molecule type" value="Genomic_DNA"/>
</dbReference>
<evidence type="ECO:0000256" key="4">
    <source>
        <dbReference type="ARBA" id="ARBA00022984"/>
    </source>
</evidence>
<evidence type="ECO:0000256" key="11">
    <source>
        <dbReference type="ARBA" id="ARBA00076158"/>
    </source>
</evidence>
<feature type="domain" description="Mur ligase C-terminal" evidence="16">
    <location>
        <begin position="338"/>
        <end position="464"/>
    </location>
</feature>
<proteinExistence type="inferred from homology"/>
<reference evidence="18 19" key="1">
    <citation type="submission" date="2018-09" db="EMBL/GenBank/DDBJ databases">
        <authorList>
            <person name="Wang Z."/>
        </authorList>
    </citation>
    <scope>NUCLEOTIDE SEQUENCE [LARGE SCALE GENOMIC DNA]</scope>
    <source>
        <strain evidence="18 19">ALS 81</strain>
    </source>
</reference>
<feature type="binding site" evidence="13">
    <location>
        <position position="466"/>
    </location>
    <ligand>
        <name>meso-2,6-diaminopimelate</name>
        <dbReference type="ChEBI" id="CHEBI:57791"/>
    </ligand>
</feature>
<evidence type="ECO:0000256" key="1">
    <source>
        <dbReference type="ARBA" id="ARBA00005898"/>
    </source>
</evidence>
<feature type="short sequence motif" description="Meso-diaminopimelate recognition motif" evidence="13">
    <location>
        <begin position="411"/>
        <end position="414"/>
    </location>
</feature>
<dbReference type="GO" id="GO:0005737">
    <property type="term" value="C:cytoplasm"/>
    <property type="evidence" value="ECO:0007669"/>
    <property type="project" value="UniProtKB-SubCell"/>
</dbReference>
<dbReference type="InterPro" id="IPR013221">
    <property type="entry name" value="Mur_ligase_cen"/>
</dbReference>
<dbReference type="GO" id="GO:0009252">
    <property type="term" value="P:peptidoglycan biosynthetic process"/>
    <property type="evidence" value="ECO:0007669"/>
    <property type="project" value="UniProtKB-UniRule"/>
</dbReference>
<evidence type="ECO:0000256" key="13">
    <source>
        <dbReference type="HAMAP-Rule" id="MF_00208"/>
    </source>
</evidence>
<dbReference type="HAMAP" id="MF_00208">
    <property type="entry name" value="MurE"/>
    <property type="match status" value="1"/>
</dbReference>
<dbReference type="OrthoDB" id="9800958at2"/>
<dbReference type="PANTHER" id="PTHR23135">
    <property type="entry name" value="MUR LIGASE FAMILY MEMBER"/>
    <property type="match status" value="1"/>
</dbReference>
<dbReference type="InterPro" id="IPR005761">
    <property type="entry name" value="UDP-N-AcMur-Glu-dNH2Pim_ligase"/>
</dbReference>
<comment type="pathway">
    <text evidence="13 14">Cell wall biogenesis; peptidoglycan biosynthesis.</text>
</comment>
<keyword evidence="4 13" id="KW-0573">Peptidoglycan synthesis</keyword>
<dbReference type="NCBIfam" id="TIGR01085">
    <property type="entry name" value="murE"/>
    <property type="match status" value="1"/>
</dbReference>
<evidence type="ECO:0000259" key="17">
    <source>
        <dbReference type="Pfam" id="PF08245"/>
    </source>
</evidence>
<keyword evidence="13" id="KW-0067">ATP-binding</keyword>
<evidence type="ECO:0000256" key="7">
    <source>
        <dbReference type="ARBA" id="ARBA00050251"/>
    </source>
</evidence>
<evidence type="ECO:0000259" key="15">
    <source>
        <dbReference type="Pfam" id="PF01225"/>
    </source>
</evidence>
<feature type="binding site" evidence="13">
    <location>
        <position position="27"/>
    </location>
    <ligand>
        <name>UDP-N-acetyl-alpha-D-muramoyl-L-alanyl-D-glutamate</name>
        <dbReference type="ChEBI" id="CHEBI:83900"/>
    </ligand>
</feature>
<comment type="caution">
    <text evidence="13">Lacks conserved residue(s) required for the propagation of feature annotation.</text>
</comment>
<organism evidence="18 19">
    <name type="scientific">Alginatibacterium sediminis</name>
    <dbReference type="NCBI Taxonomy" id="2164068"/>
    <lineage>
        <taxon>Bacteria</taxon>
        <taxon>Pseudomonadati</taxon>
        <taxon>Pseudomonadota</taxon>
        <taxon>Gammaproteobacteria</taxon>
        <taxon>Alteromonadales</taxon>
        <taxon>Alteromonadaceae</taxon>
        <taxon>Alginatibacterium</taxon>
    </lineage>
</organism>
<dbReference type="SUPFAM" id="SSF53244">
    <property type="entry name" value="MurD-like peptide ligases, peptide-binding domain"/>
    <property type="match status" value="1"/>
</dbReference>
<evidence type="ECO:0000256" key="10">
    <source>
        <dbReference type="ARBA" id="ARBA00075482"/>
    </source>
</evidence>
<comment type="PTM">
    <text evidence="13">Carboxylation is probably crucial for Mg(2+) binding and, consequently, for the gamma-phosphate positioning of ATP.</text>
</comment>
<comment type="subcellular location">
    <subcellularLocation>
        <location evidence="13 14">Cytoplasm</location>
    </subcellularLocation>
</comment>
<dbReference type="AlphaFoldDB" id="A0A420E8T3"/>
<comment type="catalytic activity">
    <reaction evidence="7 13">
        <text>UDP-N-acetyl-alpha-D-muramoyl-L-alanyl-D-glutamate + meso-2,6-diaminopimelate + ATP = UDP-N-acetyl-alpha-D-muramoyl-L-alanyl-gamma-D-glutamyl-meso-2,6-diaminopimelate + ADP + phosphate + H(+)</text>
        <dbReference type="Rhea" id="RHEA:23676"/>
        <dbReference type="ChEBI" id="CHEBI:15378"/>
        <dbReference type="ChEBI" id="CHEBI:30616"/>
        <dbReference type="ChEBI" id="CHEBI:43474"/>
        <dbReference type="ChEBI" id="CHEBI:57791"/>
        <dbReference type="ChEBI" id="CHEBI:83900"/>
        <dbReference type="ChEBI" id="CHEBI:83905"/>
        <dbReference type="ChEBI" id="CHEBI:456216"/>
        <dbReference type="EC" id="6.3.2.13"/>
    </reaction>
</comment>
<dbReference type="Proteomes" id="UP000286482">
    <property type="component" value="Unassembled WGS sequence"/>
</dbReference>
<evidence type="ECO:0000256" key="8">
    <source>
        <dbReference type="ARBA" id="ARBA00066633"/>
    </source>
</evidence>
<keyword evidence="13" id="KW-0547">Nucleotide-binding</keyword>
<gene>
    <name evidence="13" type="primary">murE</name>
    <name evidence="18" type="ORF">DBZ36_16095</name>
</gene>
<name>A0A420E8T3_9ALTE</name>
<dbReference type="Pfam" id="PF08245">
    <property type="entry name" value="Mur_ligase_M"/>
    <property type="match status" value="1"/>
</dbReference>
<dbReference type="GO" id="GO:0005524">
    <property type="term" value="F:ATP binding"/>
    <property type="evidence" value="ECO:0007669"/>
    <property type="project" value="UniProtKB-UniRule"/>
</dbReference>
<keyword evidence="5 13" id="KW-0131">Cell cycle</keyword>
<dbReference type="FunFam" id="3.90.190.20:FF:000006">
    <property type="entry name" value="UDP-N-acetylmuramoyl-L-alanyl-D-glutamate--2,6-diaminopimelate ligase"/>
    <property type="match status" value="1"/>
</dbReference>
<comment type="function">
    <text evidence="13">Catalyzes the addition of meso-diaminopimelic acid to the nucleotide precursor UDP-N-acetylmuramoyl-L-alanyl-D-glutamate (UMAG) in the biosynthesis of bacterial cell-wall peptidoglycan.</text>
</comment>
<dbReference type="NCBIfam" id="NF001123">
    <property type="entry name" value="PRK00139.1-1"/>
    <property type="match status" value="1"/>
</dbReference>
<dbReference type="GO" id="GO:0071555">
    <property type="term" value="P:cell wall organization"/>
    <property type="evidence" value="ECO:0007669"/>
    <property type="project" value="UniProtKB-KW"/>
</dbReference>
<dbReference type="GO" id="GO:0008360">
    <property type="term" value="P:regulation of cell shape"/>
    <property type="evidence" value="ECO:0007669"/>
    <property type="project" value="UniProtKB-KW"/>
</dbReference>
<dbReference type="InterPro" id="IPR035911">
    <property type="entry name" value="MurE/MurF_N"/>
</dbReference>
<dbReference type="SUPFAM" id="SSF53623">
    <property type="entry name" value="MurD-like peptide ligases, catalytic domain"/>
    <property type="match status" value="1"/>
</dbReference>
<dbReference type="Gene3D" id="3.40.1190.10">
    <property type="entry name" value="Mur-like, catalytic domain"/>
    <property type="match status" value="1"/>
</dbReference>
<evidence type="ECO:0000256" key="12">
    <source>
        <dbReference type="ARBA" id="ARBA00081560"/>
    </source>
</evidence>
<dbReference type="Gene3D" id="3.40.1390.10">
    <property type="entry name" value="MurE/MurF, N-terminal domain"/>
    <property type="match status" value="1"/>
</dbReference>
<evidence type="ECO:0000256" key="3">
    <source>
        <dbReference type="ARBA" id="ARBA00022960"/>
    </source>
</evidence>
<feature type="binding site" evidence="13">
    <location>
        <begin position="158"/>
        <end position="159"/>
    </location>
    <ligand>
        <name>UDP-N-acetyl-alpha-D-muramoyl-L-alanyl-D-glutamate</name>
        <dbReference type="ChEBI" id="CHEBI:83900"/>
    </ligand>
</feature>
<evidence type="ECO:0000313" key="18">
    <source>
        <dbReference type="EMBL" id="RKF15889.1"/>
    </source>
</evidence>
<feature type="binding site" evidence="13">
    <location>
        <begin position="411"/>
        <end position="414"/>
    </location>
    <ligand>
        <name>meso-2,6-diaminopimelate</name>
        <dbReference type="ChEBI" id="CHEBI:57791"/>
    </ligand>
</feature>
<feature type="binding site" evidence="13">
    <location>
        <position position="185"/>
    </location>
    <ligand>
        <name>UDP-N-acetyl-alpha-D-muramoyl-L-alanyl-D-glutamate</name>
        <dbReference type="ChEBI" id="CHEBI:83900"/>
    </ligand>
</feature>
<feature type="binding site" evidence="13">
    <location>
        <position position="387"/>
    </location>
    <ligand>
        <name>meso-2,6-diaminopimelate</name>
        <dbReference type="ChEBI" id="CHEBI:57791"/>
    </ligand>
</feature>
<feature type="binding site" evidence="13">
    <location>
        <position position="157"/>
    </location>
    <ligand>
        <name>UDP-N-acetyl-alpha-D-muramoyl-L-alanyl-D-glutamate</name>
        <dbReference type="ChEBI" id="CHEBI:83900"/>
    </ligand>
</feature>
<dbReference type="InterPro" id="IPR036615">
    <property type="entry name" value="Mur_ligase_C_dom_sf"/>
</dbReference>
<keyword evidence="6 13" id="KW-0961">Cell wall biogenesis/degradation</keyword>
<evidence type="ECO:0000256" key="2">
    <source>
        <dbReference type="ARBA" id="ARBA00022618"/>
    </source>
</evidence>
<keyword evidence="19" id="KW-1185">Reference proteome</keyword>
<dbReference type="InterPro" id="IPR000713">
    <property type="entry name" value="Mur_ligase_N"/>
</dbReference>
<evidence type="ECO:0000256" key="5">
    <source>
        <dbReference type="ARBA" id="ARBA00023306"/>
    </source>
</evidence>
<feature type="binding site" evidence="13">
    <location>
        <position position="462"/>
    </location>
    <ligand>
        <name>meso-2,6-diaminopimelate</name>
        <dbReference type="ChEBI" id="CHEBI:57791"/>
    </ligand>
</feature>
<dbReference type="SUPFAM" id="SSF63418">
    <property type="entry name" value="MurE/MurF N-terminal domain"/>
    <property type="match status" value="1"/>
</dbReference>
<feature type="binding site" evidence="13">
    <location>
        <position position="29"/>
    </location>
    <ligand>
        <name>UDP-N-acetyl-alpha-D-muramoyl-L-alanyl-D-glutamate</name>
        <dbReference type="ChEBI" id="CHEBI:83900"/>
    </ligand>
</feature>
<feature type="modified residue" description="N6-carboxylysine" evidence="13">
    <location>
        <position position="225"/>
    </location>
</feature>
<protein>
    <recommendedName>
        <fullName evidence="9 13">UDP-N-acetylmuramoyl-L-alanyl-D-glutamate--2,6-diaminopimelate ligase</fullName>
        <ecNumber evidence="8 13">6.3.2.13</ecNumber>
    </recommendedName>
    <alternativeName>
        <fullName evidence="10 13">Meso-A2pm-adding enzyme</fullName>
    </alternativeName>
    <alternativeName>
        <fullName evidence="11 13">Meso-diaminopimelate-adding enzyme</fullName>
    </alternativeName>
    <alternativeName>
        <fullName evidence="12 13">UDP-MurNAc-L-Ala-D-Glu:meso-diaminopimelate ligase</fullName>
    </alternativeName>
    <alternativeName>
        <fullName evidence="13">UDP-MurNAc-tripeptide synthetase</fullName>
    </alternativeName>
    <alternativeName>
        <fullName evidence="13">UDP-N-acetylmuramyl-tripeptide synthetase</fullName>
    </alternativeName>
</protein>
<sequence length="493" mass="53239">MLAHSLDKILLNFNIVCEEISVNDLHLDSRNVGKGDVFVAVTGMQVDGRKFIESAVNAGAVAVIQQCQHEQQHGEIEYQLGVPIVSFWRLDQLLSQLGHAAYFSQGNPLHIVGVTGTNGKSTITHLIAALAQDCGVPAAVMGTLGNGVPGQLQPSINTTADPITIQRQLADYAKQGIKLVAMEVSSHGLQQGRVAAVPFNGAVFSNLSRDHLDYHGTMAEYGRAKQALFDWPTLSYRLINSDDAFGLQMLETYPSAQSLSTLNSNTSWYLSEIMLSEKGLSTQWCSEKLGAKSLMINAALLGRFNADNLLAALVCLFNYGLGPIALQQACAKIQSVPGRMELFHANRKAAVVVDYAHTPDALEKALLGAKAHCIGQLWCIFGCGGDRDQGKRPMMAKVAELGADKVIVTDDNPRFENPAQIIKDIVSGFTQADTVLVCHDRREALRLALSQTASEDVILIAGKGHENYQIVGASSIDYDERAVVAQLLAEVSQ</sequence>
<keyword evidence="13" id="KW-0963">Cytoplasm</keyword>
<evidence type="ECO:0000259" key="16">
    <source>
        <dbReference type="Pfam" id="PF02875"/>
    </source>
</evidence>
<dbReference type="InterPro" id="IPR004101">
    <property type="entry name" value="Mur_ligase_C"/>
</dbReference>
<dbReference type="Pfam" id="PF02875">
    <property type="entry name" value="Mur_ligase_C"/>
    <property type="match status" value="1"/>
</dbReference>
<comment type="cofactor">
    <cofactor evidence="13">
        <name>Mg(2+)</name>
        <dbReference type="ChEBI" id="CHEBI:18420"/>
    </cofactor>
</comment>
<comment type="caution">
    <text evidence="18">The sequence shown here is derived from an EMBL/GenBank/DDBJ whole genome shotgun (WGS) entry which is preliminary data.</text>
</comment>
<comment type="similarity">
    <text evidence="1 13">Belongs to the MurCDEF family. MurE subfamily.</text>
</comment>
<feature type="binding site" evidence="13">
    <location>
        <position position="193"/>
    </location>
    <ligand>
        <name>UDP-N-acetyl-alpha-D-muramoyl-L-alanyl-D-glutamate</name>
        <dbReference type="ChEBI" id="CHEBI:83900"/>
    </ligand>
</feature>
<feature type="domain" description="Mur ligase N-terminal catalytic" evidence="15">
    <location>
        <begin position="25"/>
        <end position="100"/>
    </location>
</feature>
<dbReference type="NCBIfam" id="NF001126">
    <property type="entry name" value="PRK00139.1-4"/>
    <property type="match status" value="1"/>
</dbReference>
<dbReference type="UniPathway" id="UPA00219"/>
<dbReference type="GO" id="GO:0000287">
    <property type="term" value="F:magnesium ion binding"/>
    <property type="evidence" value="ECO:0007669"/>
    <property type="project" value="UniProtKB-UniRule"/>
</dbReference>
<dbReference type="InterPro" id="IPR036565">
    <property type="entry name" value="Mur-like_cat_sf"/>
</dbReference>
<evidence type="ECO:0000256" key="9">
    <source>
        <dbReference type="ARBA" id="ARBA00072883"/>
    </source>
</evidence>
<dbReference type="EC" id="6.3.2.13" evidence="8 13"/>
<dbReference type="RefSeq" id="WP_120355974.1">
    <property type="nucleotide sequence ID" value="NZ_RAQO01000008.1"/>
</dbReference>
<keyword evidence="3 13" id="KW-0133">Cell shape</keyword>
<keyword evidence="13" id="KW-0460">Magnesium</keyword>
<evidence type="ECO:0000313" key="19">
    <source>
        <dbReference type="Proteomes" id="UP000286482"/>
    </source>
</evidence>
<evidence type="ECO:0000256" key="6">
    <source>
        <dbReference type="ARBA" id="ARBA00023316"/>
    </source>
</evidence>
<dbReference type="Pfam" id="PF01225">
    <property type="entry name" value="Mur_ligase"/>
    <property type="match status" value="1"/>
</dbReference>
<dbReference type="PANTHER" id="PTHR23135:SF4">
    <property type="entry name" value="UDP-N-ACETYLMURAMOYL-L-ALANYL-D-GLUTAMATE--2,6-DIAMINOPIMELATE LIGASE MURE HOMOLOG, CHLOROPLASTIC"/>
    <property type="match status" value="1"/>
</dbReference>
<feature type="domain" description="Mur ligase central" evidence="17">
    <location>
        <begin position="114"/>
        <end position="315"/>
    </location>
</feature>